<dbReference type="EMBL" id="BT068185">
    <property type="protein sequence ID" value="ACN35082.1"/>
    <property type="molecule type" value="mRNA"/>
</dbReference>
<name>C0PIR6_MAIZE</name>
<accession>C0PIR6</accession>
<proteinExistence type="evidence at transcript level"/>
<feature type="compositionally biased region" description="Gly residues" evidence="1">
    <location>
        <begin position="45"/>
        <end position="64"/>
    </location>
</feature>
<evidence type="ECO:0000313" key="2">
    <source>
        <dbReference type="EMBL" id="ACN35082.1"/>
    </source>
</evidence>
<protein>
    <submittedName>
        <fullName evidence="2">Uncharacterized protein</fullName>
    </submittedName>
</protein>
<organism evidence="2">
    <name type="scientific">Zea mays</name>
    <name type="common">Maize</name>
    <dbReference type="NCBI Taxonomy" id="4577"/>
    <lineage>
        <taxon>Eukaryota</taxon>
        <taxon>Viridiplantae</taxon>
        <taxon>Streptophyta</taxon>
        <taxon>Embryophyta</taxon>
        <taxon>Tracheophyta</taxon>
        <taxon>Spermatophyta</taxon>
        <taxon>Magnoliopsida</taxon>
        <taxon>Liliopsida</taxon>
        <taxon>Poales</taxon>
        <taxon>Poaceae</taxon>
        <taxon>PACMAD clade</taxon>
        <taxon>Panicoideae</taxon>
        <taxon>Andropogonodae</taxon>
        <taxon>Andropogoneae</taxon>
        <taxon>Tripsacinae</taxon>
        <taxon>Zea</taxon>
    </lineage>
</organism>
<feature type="compositionally biased region" description="Basic residues" evidence="1">
    <location>
        <begin position="15"/>
        <end position="26"/>
    </location>
</feature>
<dbReference type="GeneID" id="100383744"/>
<dbReference type="RefSeq" id="NP_001338618.1">
    <property type="nucleotide sequence ID" value="NM_001351689.1"/>
</dbReference>
<sequence>MRRLVPRPPGGVHGRAPRRRGRRGGPRFRGVGGGRQVVGAAAGVVGEGRLPGGPGPGAGGGAGRGAAEAVRGGDDGGEGPGAAGADGADGVLPRRHVPLRHRVAPRTLLLGLVRARPARRWVAPPP</sequence>
<dbReference type="KEGG" id="zma:100383744"/>
<evidence type="ECO:0000256" key="1">
    <source>
        <dbReference type="SAM" id="MobiDB-lite"/>
    </source>
</evidence>
<dbReference type="AlphaFoldDB" id="C0PIR6"/>
<reference evidence="2" key="1">
    <citation type="journal article" date="2009" name="PLoS Genet.">
        <title>Sequencing, mapping, and analysis of 27,455 maize full-length cDNAs.</title>
        <authorList>
            <person name="Soderlund C."/>
            <person name="Descour A."/>
            <person name="Kudrna D."/>
            <person name="Bomhoff M."/>
            <person name="Boyd L."/>
            <person name="Currie J."/>
            <person name="Angelova A."/>
            <person name="Collura K."/>
            <person name="Wissotski M."/>
            <person name="Ashley E."/>
            <person name="Morrow D."/>
            <person name="Fernandes J."/>
            <person name="Walbot V."/>
            <person name="Yu Y."/>
        </authorList>
    </citation>
    <scope>NUCLEOTIDE SEQUENCE</scope>
    <source>
        <strain evidence="2">B73</strain>
    </source>
</reference>
<feature type="region of interest" description="Disordered" evidence="1">
    <location>
        <begin position="1"/>
        <end position="90"/>
    </location>
</feature>